<dbReference type="AlphaFoldDB" id="W7TL80"/>
<feature type="signal peptide" evidence="1">
    <location>
        <begin position="1"/>
        <end position="25"/>
    </location>
</feature>
<reference evidence="2 3" key="1">
    <citation type="journal article" date="2014" name="Mol. Plant">
        <title>Chromosome Scale Genome Assembly and Transcriptome Profiling of Nannochloropsis gaditana in Nitrogen Depletion.</title>
        <authorList>
            <person name="Corteggiani Carpinelli E."/>
            <person name="Telatin A."/>
            <person name="Vitulo N."/>
            <person name="Forcato C."/>
            <person name="D'Angelo M."/>
            <person name="Schiavon R."/>
            <person name="Vezzi A."/>
            <person name="Giacometti G.M."/>
            <person name="Morosinotto T."/>
            <person name="Valle G."/>
        </authorList>
    </citation>
    <scope>NUCLEOTIDE SEQUENCE [LARGE SCALE GENOMIC DNA]</scope>
    <source>
        <strain evidence="2 3">B-31</strain>
    </source>
</reference>
<protein>
    <recommendedName>
        <fullName evidence="4">PPPDE domain-containing protein</fullName>
    </recommendedName>
</protein>
<feature type="chain" id="PRO_5004904366" description="PPPDE domain-containing protein" evidence="1">
    <location>
        <begin position="26"/>
        <end position="213"/>
    </location>
</feature>
<dbReference type="Proteomes" id="UP000019335">
    <property type="component" value="Chromosome 14"/>
</dbReference>
<name>W7TL80_9STRA</name>
<keyword evidence="1" id="KW-0732">Signal</keyword>
<accession>W7TL80</accession>
<gene>
    <name evidence="2" type="ORF">Naga_100020g81</name>
</gene>
<evidence type="ECO:0000313" key="2">
    <source>
        <dbReference type="EMBL" id="EWM24253.1"/>
    </source>
</evidence>
<comment type="caution">
    <text evidence="2">The sequence shown here is derived from an EMBL/GenBank/DDBJ whole genome shotgun (WGS) entry which is preliminary data.</text>
</comment>
<proteinExistence type="predicted"/>
<dbReference type="PANTHER" id="PTHR36342:SF1">
    <property type="entry name" value="PTB DOMAIN ENGULFMENT ADAPTER"/>
    <property type="match status" value="1"/>
</dbReference>
<evidence type="ECO:0000256" key="1">
    <source>
        <dbReference type="SAM" id="SignalP"/>
    </source>
</evidence>
<keyword evidence="3" id="KW-1185">Reference proteome</keyword>
<evidence type="ECO:0000313" key="3">
    <source>
        <dbReference type="Proteomes" id="UP000019335"/>
    </source>
</evidence>
<organism evidence="2 3">
    <name type="scientific">Nannochloropsis gaditana</name>
    <dbReference type="NCBI Taxonomy" id="72520"/>
    <lineage>
        <taxon>Eukaryota</taxon>
        <taxon>Sar</taxon>
        <taxon>Stramenopiles</taxon>
        <taxon>Ochrophyta</taxon>
        <taxon>Eustigmatophyceae</taxon>
        <taxon>Eustigmatales</taxon>
        <taxon>Monodopsidaceae</taxon>
        <taxon>Nannochloropsis</taxon>
    </lineage>
</organism>
<sequence length="213" mass="23907">MTRFVACAVFLFVHVALTGISVTTCQHTQGRCASAFLRPSQSASSTRKAFHDVEVKDVPLINYVSVARYPLIGWPKWAPKLHTAVVVSTMTTSDDVPKRPQSICVAASSQHILFDFIPAAPTDVRTARSLLWGERVPGIIREKAINSAPQSLAFQGICRRRLDDIRDFCSTYDAELHLLDNNCHTFTQKMVSFLLADDISMRNEIIWKRTELQ</sequence>
<dbReference type="EMBL" id="AZIL01001306">
    <property type="protein sequence ID" value="EWM24253.1"/>
    <property type="molecule type" value="Genomic_DNA"/>
</dbReference>
<evidence type="ECO:0008006" key="4">
    <source>
        <dbReference type="Google" id="ProtNLM"/>
    </source>
</evidence>
<dbReference type="PANTHER" id="PTHR36342">
    <property type="entry name" value="PTB DOMAIN ENGULFMENT ADAPTER"/>
    <property type="match status" value="1"/>
</dbReference>